<dbReference type="Gene3D" id="1.10.10.10">
    <property type="entry name" value="Winged helix-like DNA-binding domain superfamily/Winged helix DNA-binding domain"/>
    <property type="match status" value="1"/>
</dbReference>
<feature type="domain" description="NB-ARC" evidence="7">
    <location>
        <begin position="137"/>
        <end position="300"/>
    </location>
</feature>
<dbReference type="PRINTS" id="PR00364">
    <property type="entry name" value="DISEASERSIST"/>
</dbReference>
<keyword evidence="3" id="KW-0677">Repeat</keyword>
<dbReference type="InterPro" id="IPR001611">
    <property type="entry name" value="Leu-rich_rpt"/>
</dbReference>
<keyword evidence="2" id="KW-0433">Leucine-rich repeat</keyword>
<keyword evidence="6" id="KW-0067">ATP-binding</keyword>
<dbReference type="Proteomes" id="UP001396334">
    <property type="component" value="Unassembled WGS sequence"/>
</dbReference>
<organism evidence="10 11">
    <name type="scientific">Hibiscus sabdariffa</name>
    <name type="common">roselle</name>
    <dbReference type="NCBI Taxonomy" id="183260"/>
    <lineage>
        <taxon>Eukaryota</taxon>
        <taxon>Viridiplantae</taxon>
        <taxon>Streptophyta</taxon>
        <taxon>Embryophyta</taxon>
        <taxon>Tracheophyta</taxon>
        <taxon>Spermatophyta</taxon>
        <taxon>Magnoliopsida</taxon>
        <taxon>eudicotyledons</taxon>
        <taxon>Gunneridae</taxon>
        <taxon>Pentapetalae</taxon>
        <taxon>rosids</taxon>
        <taxon>malvids</taxon>
        <taxon>Malvales</taxon>
        <taxon>Malvaceae</taxon>
        <taxon>Malvoideae</taxon>
        <taxon>Hibiscus</taxon>
    </lineage>
</organism>
<evidence type="ECO:0000259" key="8">
    <source>
        <dbReference type="Pfam" id="PF23247"/>
    </source>
</evidence>
<evidence type="ECO:0000256" key="5">
    <source>
        <dbReference type="ARBA" id="ARBA00022821"/>
    </source>
</evidence>
<dbReference type="PANTHER" id="PTHR33463:SF187">
    <property type="entry name" value="AND NB-ARC DOMAIN DISEASE RESISTANCE PROTEIN, PUTATIVE-RELATED"/>
    <property type="match status" value="1"/>
</dbReference>
<evidence type="ECO:0000259" key="7">
    <source>
        <dbReference type="Pfam" id="PF00931"/>
    </source>
</evidence>
<dbReference type="InterPro" id="IPR036388">
    <property type="entry name" value="WH-like_DNA-bd_sf"/>
</dbReference>
<evidence type="ECO:0000256" key="2">
    <source>
        <dbReference type="ARBA" id="ARBA00022614"/>
    </source>
</evidence>
<gene>
    <name evidence="10" type="ORF">V6N11_030765</name>
</gene>
<dbReference type="Pfam" id="PF00931">
    <property type="entry name" value="NB-ARC"/>
    <property type="match status" value="1"/>
</dbReference>
<dbReference type="Gene3D" id="3.80.10.10">
    <property type="entry name" value="Ribonuclease Inhibitor"/>
    <property type="match status" value="2"/>
</dbReference>
<comment type="similarity">
    <text evidence="1">Belongs to the disease resistance NB-LRR family.</text>
</comment>
<accession>A0ABR2NC17</accession>
<dbReference type="PROSITE" id="PS51450">
    <property type="entry name" value="LRR"/>
    <property type="match status" value="3"/>
</dbReference>
<dbReference type="InterPro" id="IPR003591">
    <property type="entry name" value="Leu-rich_rpt_typical-subtyp"/>
</dbReference>
<dbReference type="InterPro" id="IPR042197">
    <property type="entry name" value="Apaf_helical"/>
</dbReference>
<dbReference type="InterPro" id="IPR058922">
    <property type="entry name" value="WHD_DRP"/>
</dbReference>
<evidence type="ECO:0000256" key="6">
    <source>
        <dbReference type="ARBA" id="ARBA00022840"/>
    </source>
</evidence>
<keyword evidence="4" id="KW-0547">Nucleotide-binding</keyword>
<dbReference type="InterPro" id="IPR027417">
    <property type="entry name" value="P-loop_NTPase"/>
</dbReference>
<feature type="domain" description="Disease resistance protein winged helix" evidence="9">
    <location>
        <begin position="379"/>
        <end position="449"/>
    </location>
</feature>
<dbReference type="SMART" id="SM00369">
    <property type="entry name" value="LRR_TYP"/>
    <property type="match status" value="7"/>
</dbReference>
<dbReference type="InterPro" id="IPR057135">
    <property type="entry name" value="At4g27190-like_LRR"/>
</dbReference>
<proteinExistence type="inferred from homology"/>
<reference evidence="10 11" key="1">
    <citation type="journal article" date="2024" name="G3 (Bethesda)">
        <title>Genome assembly of Hibiscus sabdariffa L. provides insights into metabolisms of medicinal natural products.</title>
        <authorList>
            <person name="Kim T."/>
        </authorList>
    </citation>
    <scope>NUCLEOTIDE SEQUENCE [LARGE SCALE GENOMIC DNA]</scope>
    <source>
        <strain evidence="10">TK-2024</strain>
        <tissue evidence="10">Old leaves</tissue>
    </source>
</reference>
<dbReference type="InterPro" id="IPR032675">
    <property type="entry name" value="LRR_dom_sf"/>
</dbReference>
<dbReference type="Pfam" id="PF23247">
    <property type="entry name" value="LRR_RPS2"/>
    <property type="match status" value="1"/>
</dbReference>
<evidence type="ECO:0000313" key="11">
    <source>
        <dbReference type="Proteomes" id="UP001396334"/>
    </source>
</evidence>
<evidence type="ECO:0000313" key="10">
    <source>
        <dbReference type="EMBL" id="KAK8973575.1"/>
    </source>
</evidence>
<protein>
    <recommendedName>
        <fullName evidence="12">NB-ARC domain-containing protein</fullName>
    </recommendedName>
</protein>
<sequence length="993" mass="113630">MDFTLNKIAKYVGNHTSLDQHMTDLKRKLEQLNGLKEDTESIMTTELQPRKILKAEVQIWLKNVEKINGQVQDLDGRIGESYVLTRGFHAEDVSWKIKEVEELISQRRQFHGGLVVDNPQWTGQVLSTTTLSGEAVKDCIEEIWQCLMDDKVRKIGVWGMGGVGKTSIMKHINNQLLKETGKFNIVIWITVSKEMSIAKLQKDIASKIGVEFRGDEDETTRAGKLYGTLSQKSRFVMILDDLWEKVSLERIGIPELSVGSKLVLTTRSFDVCRQVGCRVIKVKPLKQEEAWNLFLEKVGRDILNIPGEQCAGLPLGVITIASCMRGIDDICEWRNALTELSPHKKSVNGLKDEVFQQLRFSYDRLKDEKLQDCFLTCALYPEDWGIEEKKLIQLWIAEGPVEEVDSIQAELDRGRAIMNTLIRNCLLEVFSESENERIVKMHDLLRDMALDIAGSRFLVKSGMMLEKAPDVQYWSKDLEKVSLMRNPWLYIPSEMSPPKCPRLTTLLLSKCDIVSIPEDFFKHMNGLRVLDLSGNHIKSLSHSLSKCPRLTTLLLSHCGIVSIPEDFFKHMNGLRVLHLSENPIKSLSHSLSKCRRLTTLLLSWCKIVSIPEGFFKHMDALEVLDLSGNPMKSLSHSLSNLKNLTSLLLDDCKDLENVPSLSNLRDLKKLDIQGTKLKEIPQGMENLVSLEYLNFGYFNIIKEIPNGILSRLSCLQDLNVGGTLINGKEVGGLKKLEVLEGRFEDWDNLNMYLQGFHGREEPPQYNIYVGDFICDEVDNDSRKLIVVGGCNIYTYQIMLPADIEELKFYNCDLHCSEGYPLFSRFILFSLASFSSLISLELYRCRNMKKLFSPNCIPLNLETLSVSECEQLEEIIASEVEQEERRMVTMEFRLPRLSLLELCDLPELKRICSVHALLVCDYLIRIRIENCLKLERMGLNLPHLDTVPPFAPAPSSFSIGIWPKEWWESVEWDARPLLKPIFLSHYYSYRSKYM</sequence>
<dbReference type="Pfam" id="PF23559">
    <property type="entry name" value="WHD_DRP"/>
    <property type="match status" value="1"/>
</dbReference>
<dbReference type="EMBL" id="JBBPBN010000183">
    <property type="protein sequence ID" value="KAK8973575.1"/>
    <property type="molecule type" value="Genomic_DNA"/>
</dbReference>
<keyword evidence="5" id="KW-0611">Plant defense</keyword>
<dbReference type="PANTHER" id="PTHR33463">
    <property type="entry name" value="NB-ARC DOMAIN-CONTAINING PROTEIN-RELATED"/>
    <property type="match status" value="1"/>
</dbReference>
<dbReference type="Pfam" id="PF13855">
    <property type="entry name" value="LRR_8"/>
    <property type="match status" value="2"/>
</dbReference>
<dbReference type="SUPFAM" id="SSF52540">
    <property type="entry name" value="P-loop containing nucleoside triphosphate hydrolases"/>
    <property type="match status" value="1"/>
</dbReference>
<evidence type="ECO:0000256" key="4">
    <source>
        <dbReference type="ARBA" id="ARBA00022741"/>
    </source>
</evidence>
<evidence type="ECO:0000256" key="1">
    <source>
        <dbReference type="ARBA" id="ARBA00008894"/>
    </source>
</evidence>
<evidence type="ECO:0000259" key="9">
    <source>
        <dbReference type="Pfam" id="PF23559"/>
    </source>
</evidence>
<dbReference type="InterPro" id="IPR050905">
    <property type="entry name" value="Plant_NBS-LRR"/>
</dbReference>
<name>A0ABR2NC17_9ROSI</name>
<dbReference type="Gene3D" id="1.10.8.430">
    <property type="entry name" value="Helical domain of apoptotic protease-activating factors"/>
    <property type="match status" value="1"/>
</dbReference>
<dbReference type="Gene3D" id="3.40.50.300">
    <property type="entry name" value="P-loop containing nucleotide triphosphate hydrolases"/>
    <property type="match status" value="1"/>
</dbReference>
<evidence type="ECO:0000256" key="3">
    <source>
        <dbReference type="ARBA" id="ARBA00022737"/>
    </source>
</evidence>
<comment type="caution">
    <text evidence="10">The sequence shown here is derived from an EMBL/GenBank/DDBJ whole genome shotgun (WGS) entry which is preliminary data.</text>
</comment>
<dbReference type="SUPFAM" id="SSF52058">
    <property type="entry name" value="L domain-like"/>
    <property type="match status" value="1"/>
</dbReference>
<feature type="domain" description="Disease resistance protein At4g27190-like leucine-rich repeats" evidence="8">
    <location>
        <begin position="831"/>
        <end position="935"/>
    </location>
</feature>
<dbReference type="InterPro" id="IPR002182">
    <property type="entry name" value="NB-ARC"/>
</dbReference>
<evidence type="ECO:0008006" key="12">
    <source>
        <dbReference type="Google" id="ProtNLM"/>
    </source>
</evidence>
<keyword evidence="11" id="KW-1185">Reference proteome</keyword>